<feature type="non-terminal residue" evidence="7">
    <location>
        <position position="1"/>
    </location>
</feature>
<dbReference type="EMBL" id="KE356560">
    <property type="protein sequence ID" value="ERG90121.1"/>
    <property type="molecule type" value="Genomic_DNA"/>
</dbReference>
<sequence>PTLLAVAETAPGGAGILFIVTSIIGSLVGTLGPFISWLIVGDVFLGSLVFGGDGEFRDLSAAIGWGLAPRMIVPLVGGITAFVVVSGTNFSDPQQARQLAQMTTTGTVGIINNVVNAGTFIWVGWVWTHAVARVRNISTQNAAIVVEAVVMIQTLRPCVHMTTRLTSFFSVLMNNFLWDTKPNRFSRWNHSLFSLI</sequence>
<evidence type="ECO:0000256" key="1">
    <source>
        <dbReference type="ARBA" id="ARBA00004141"/>
    </source>
</evidence>
<evidence type="ECO:0000313" key="8">
    <source>
        <dbReference type="Proteomes" id="UP000030649"/>
    </source>
</evidence>
<protein>
    <submittedName>
        <fullName evidence="7">Yip1 domain protein</fullName>
    </submittedName>
</protein>
<dbReference type="STRING" id="1238424.J07HQW1_00134"/>
<evidence type="ECO:0000256" key="5">
    <source>
        <dbReference type="SAM" id="Phobius"/>
    </source>
</evidence>
<dbReference type="AlphaFoldDB" id="U1PDE4"/>
<evidence type="ECO:0000256" key="2">
    <source>
        <dbReference type="ARBA" id="ARBA00022692"/>
    </source>
</evidence>
<feature type="transmembrane region" description="Helical" evidence="5">
    <location>
        <begin position="71"/>
        <end position="90"/>
    </location>
</feature>
<evidence type="ECO:0000256" key="4">
    <source>
        <dbReference type="ARBA" id="ARBA00023136"/>
    </source>
</evidence>
<feature type="transmembrane region" description="Helical" evidence="5">
    <location>
        <begin position="12"/>
        <end position="29"/>
    </location>
</feature>
<evidence type="ECO:0000313" key="7">
    <source>
        <dbReference type="EMBL" id="ERG90121.1"/>
    </source>
</evidence>
<comment type="subcellular location">
    <subcellularLocation>
        <location evidence="1">Membrane</location>
        <topology evidence="1">Multi-pass membrane protein</topology>
    </subcellularLocation>
</comment>
<name>U1PDE4_9EURY</name>
<organism evidence="7 8">
    <name type="scientific">Haloquadratum walsbyi J07HQW1</name>
    <dbReference type="NCBI Taxonomy" id="1238424"/>
    <lineage>
        <taxon>Archaea</taxon>
        <taxon>Methanobacteriati</taxon>
        <taxon>Methanobacteriota</taxon>
        <taxon>Stenosarchaea group</taxon>
        <taxon>Halobacteria</taxon>
        <taxon>Halobacteriales</taxon>
        <taxon>Haloferacaceae</taxon>
        <taxon>Haloquadratum</taxon>
    </lineage>
</organism>
<dbReference type="Pfam" id="PF04893">
    <property type="entry name" value="Yip1"/>
    <property type="match status" value="1"/>
</dbReference>
<gene>
    <name evidence="7" type="ORF">J07HQW1_00134</name>
</gene>
<dbReference type="Proteomes" id="UP000030649">
    <property type="component" value="Unassembled WGS sequence"/>
</dbReference>
<evidence type="ECO:0000256" key="3">
    <source>
        <dbReference type="ARBA" id="ARBA00022989"/>
    </source>
</evidence>
<feature type="domain" description="Yip1" evidence="6">
    <location>
        <begin position="20"/>
        <end position="152"/>
    </location>
</feature>
<evidence type="ECO:0000259" key="6">
    <source>
        <dbReference type="Pfam" id="PF04893"/>
    </source>
</evidence>
<reference evidence="7 8" key="1">
    <citation type="journal article" date="2013" name="PLoS ONE">
        <title>Assembly-driven community genomics of a hypersaline microbial ecosystem.</title>
        <authorList>
            <person name="Podell S."/>
            <person name="Ugalde J.A."/>
            <person name="Narasingarao P."/>
            <person name="Banfield J.F."/>
            <person name="Heidelberg K.B."/>
            <person name="Allen E.E."/>
        </authorList>
    </citation>
    <scope>NUCLEOTIDE SEQUENCE [LARGE SCALE GENOMIC DNA]</scope>
    <source>
        <strain evidence="8">J07HQW1</strain>
    </source>
</reference>
<keyword evidence="3 5" id="KW-1133">Transmembrane helix</keyword>
<proteinExistence type="predicted"/>
<dbReference type="GO" id="GO:0016020">
    <property type="term" value="C:membrane"/>
    <property type="evidence" value="ECO:0007669"/>
    <property type="project" value="UniProtKB-SubCell"/>
</dbReference>
<keyword evidence="4 5" id="KW-0472">Membrane</keyword>
<keyword evidence="2 5" id="KW-0812">Transmembrane</keyword>
<dbReference type="InterPro" id="IPR006977">
    <property type="entry name" value="Yip1_dom"/>
</dbReference>
<accession>U1PDE4</accession>
<dbReference type="HOGENOM" id="CLU_1386714_0_0_2"/>